<dbReference type="EMBL" id="PNXT01000002">
    <property type="protein sequence ID" value="PTX81853.1"/>
    <property type="molecule type" value="Genomic_DNA"/>
</dbReference>
<evidence type="ECO:0000313" key="3">
    <source>
        <dbReference type="Proteomes" id="UP000244004"/>
    </source>
</evidence>
<evidence type="ECO:0000313" key="4">
    <source>
        <dbReference type="Proteomes" id="UP000322612"/>
    </source>
</evidence>
<sequence length="34" mass="3640">MAGFAGSVTLTAFPDLSACFLKNRQLLRGLLSKI</sequence>
<evidence type="ECO:0000313" key="1">
    <source>
        <dbReference type="EMBL" id="PTX81853.1"/>
    </source>
</evidence>
<dbReference type="Proteomes" id="UP000322612">
    <property type="component" value="Unassembled WGS sequence"/>
</dbReference>
<reference evidence="2 4" key="2">
    <citation type="submission" date="2019-08" db="EMBL/GenBank/DDBJ databases">
        <title>Whole genome sequence analysis of bacterial isolates in patients.</title>
        <authorList>
            <person name="Jeong K.C."/>
        </authorList>
    </citation>
    <scope>NUCLEOTIDE SEQUENCE [LARGE SCALE GENOMIC DNA]</scope>
    <source>
        <strain evidence="2 4">KCJ3K342</strain>
    </source>
</reference>
<dbReference type="Proteomes" id="UP000244004">
    <property type="component" value="Unassembled WGS sequence"/>
</dbReference>
<organism evidence="1 3">
    <name type="scientific">Enterobacter hormaechei</name>
    <dbReference type="NCBI Taxonomy" id="158836"/>
    <lineage>
        <taxon>Bacteria</taxon>
        <taxon>Pseudomonadati</taxon>
        <taxon>Pseudomonadota</taxon>
        <taxon>Gammaproteobacteria</taxon>
        <taxon>Enterobacterales</taxon>
        <taxon>Enterobacteriaceae</taxon>
        <taxon>Enterobacter</taxon>
        <taxon>Enterobacter cloacae complex</taxon>
    </lineage>
</organism>
<protein>
    <submittedName>
        <fullName evidence="1">ABC transporter ATP-binding protein</fullName>
    </submittedName>
</protein>
<dbReference type="GO" id="GO:0005524">
    <property type="term" value="F:ATP binding"/>
    <property type="evidence" value="ECO:0007669"/>
    <property type="project" value="UniProtKB-KW"/>
</dbReference>
<dbReference type="AlphaFoldDB" id="A0A328HWG9"/>
<accession>A0A328HWG9</accession>
<evidence type="ECO:0000313" key="2">
    <source>
        <dbReference type="EMBL" id="TYS20181.1"/>
    </source>
</evidence>
<keyword evidence="1" id="KW-0547">Nucleotide-binding</keyword>
<reference evidence="1 3" key="1">
    <citation type="submission" date="2018-01" db="EMBL/GenBank/DDBJ databases">
        <title>Geographic spread and resistance mechanisms of dominant carbapenem-resistant Enterobacter cloacae complex clones ST171 and ST78.</title>
        <authorList>
            <person name="Gomez-Simmonds A."/>
            <person name="Annavajhala M.K."/>
            <person name="Wang Z."/>
            <person name="Macesic N."/>
            <person name="Hu Y."/>
            <person name="Giddins M.J."/>
            <person name="O'Malley A."/>
            <person name="Toussaint N.C."/>
            <person name="Whittier S."/>
            <person name="Torres V.J."/>
            <person name="Uhlemann A.-C."/>
        </authorList>
    </citation>
    <scope>NUCLEOTIDE SEQUENCE [LARGE SCALE GENOMIC DNA]</scope>
    <source>
        <strain evidence="1 3">78</strain>
    </source>
</reference>
<gene>
    <name evidence="1" type="ORF">C1O12_20585</name>
    <name evidence="2" type="ORF">FZC81_01355</name>
</gene>
<name>A0A328HWG9_9ENTR</name>
<keyword evidence="1" id="KW-0067">ATP-binding</keyword>
<dbReference type="EMBL" id="VTDZ01000003">
    <property type="protein sequence ID" value="TYS20181.1"/>
    <property type="molecule type" value="Genomic_DNA"/>
</dbReference>
<comment type="caution">
    <text evidence="1">The sequence shown here is derived from an EMBL/GenBank/DDBJ whole genome shotgun (WGS) entry which is preliminary data.</text>
</comment>
<proteinExistence type="predicted"/>